<accession>A0A2J6T3N4</accession>
<evidence type="ECO:0000313" key="3">
    <source>
        <dbReference type="Proteomes" id="UP000235371"/>
    </source>
</evidence>
<name>A0A2J6T3N4_9HELO</name>
<dbReference type="RefSeq" id="XP_024734513.1">
    <property type="nucleotide sequence ID" value="XM_024871807.1"/>
</dbReference>
<dbReference type="EMBL" id="KZ613846">
    <property type="protein sequence ID" value="PMD57609.1"/>
    <property type="molecule type" value="Genomic_DNA"/>
</dbReference>
<organism evidence="2 3">
    <name type="scientific">Hyaloscypha bicolor E</name>
    <dbReference type="NCBI Taxonomy" id="1095630"/>
    <lineage>
        <taxon>Eukaryota</taxon>
        <taxon>Fungi</taxon>
        <taxon>Dikarya</taxon>
        <taxon>Ascomycota</taxon>
        <taxon>Pezizomycotina</taxon>
        <taxon>Leotiomycetes</taxon>
        <taxon>Helotiales</taxon>
        <taxon>Hyaloscyphaceae</taxon>
        <taxon>Hyaloscypha</taxon>
        <taxon>Hyaloscypha bicolor</taxon>
    </lineage>
</organism>
<dbReference type="AlphaFoldDB" id="A0A2J6T3N4"/>
<dbReference type="InParanoid" id="A0A2J6T3N4"/>
<reference evidence="2 3" key="1">
    <citation type="submission" date="2016-04" db="EMBL/GenBank/DDBJ databases">
        <title>A degradative enzymes factory behind the ericoid mycorrhizal symbiosis.</title>
        <authorList>
            <consortium name="DOE Joint Genome Institute"/>
            <person name="Martino E."/>
            <person name="Morin E."/>
            <person name="Grelet G."/>
            <person name="Kuo A."/>
            <person name="Kohler A."/>
            <person name="Daghino S."/>
            <person name="Barry K."/>
            <person name="Choi C."/>
            <person name="Cichocki N."/>
            <person name="Clum A."/>
            <person name="Copeland A."/>
            <person name="Hainaut M."/>
            <person name="Haridas S."/>
            <person name="Labutti K."/>
            <person name="Lindquist E."/>
            <person name="Lipzen A."/>
            <person name="Khouja H.-R."/>
            <person name="Murat C."/>
            <person name="Ohm R."/>
            <person name="Olson A."/>
            <person name="Spatafora J."/>
            <person name="Veneault-Fourrey C."/>
            <person name="Henrissat B."/>
            <person name="Grigoriev I."/>
            <person name="Martin F."/>
            <person name="Perotto S."/>
        </authorList>
    </citation>
    <scope>NUCLEOTIDE SEQUENCE [LARGE SCALE GENOMIC DNA]</scope>
    <source>
        <strain evidence="2 3">E</strain>
    </source>
</reference>
<evidence type="ECO:0000256" key="1">
    <source>
        <dbReference type="SAM" id="MobiDB-lite"/>
    </source>
</evidence>
<gene>
    <name evidence="2" type="ORF">K444DRAFT_31069</name>
</gene>
<sequence length="164" mass="17850">MPEHRQLASFCQYIFSSQSHHCASHFTSCRLRTVRKAELEHTSLPHFLTSHIKKVQVPRPPATNSPDVQLCLPLSTTEVPQKPNPQEVHTTTPPFAGKSRSHWPVRCSSHPGPGSAGTVAPTAPREKHQDSCTFAGPPVESRPLSGIPSAIAWDGGNARAMVQP</sequence>
<keyword evidence="3" id="KW-1185">Reference proteome</keyword>
<feature type="region of interest" description="Disordered" evidence="1">
    <location>
        <begin position="77"/>
        <end position="164"/>
    </location>
</feature>
<dbReference type="Proteomes" id="UP000235371">
    <property type="component" value="Unassembled WGS sequence"/>
</dbReference>
<proteinExistence type="predicted"/>
<evidence type="ECO:0000313" key="2">
    <source>
        <dbReference type="EMBL" id="PMD57609.1"/>
    </source>
</evidence>
<dbReference type="OrthoDB" id="10540303at2759"/>
<dbReference type="GeneID" id="36579889"/>
<protein>
    <submittedName>
        <fullName evidence="2">Uncharacterized protein</fullName>
    </submittedName>
</protein>